<sequence length="196" mass="19798">MLCYPLPQPILRRGASRSRRRSLPRVAPSPGIGTPRPPRAATVKPAYCCSPSWRLPTDTQTRRRRGCLLLLGSAVIPQRTQAGLPASSSAGEGSVPLLLLAGAVGEEGLDGGRLEGCLGVEGQPAGEGPPLLGVVAAEDAADVGVVLGVAVVLGGGDVGAEAGDLGRGLGDEVGVPGGHGGRVIFLFFSWPGGLGW</sequence>
<dbReference type="Proteomes" id="UP000754883">
    <property type="component" value="Unassembled WGS sequence"/>
</dbReference>
<evidence type="ECO:0000313" key="2">
    <source>
        <dbReference type="EMBL" id="CAH0005416.1"/>
    </source>
</evidence>
<keyword evidence="3" id="KW-1185">Reference proteome</keyword>
<evidence type="ECO:0000313" key="3">
    <source>
        <dbReference type="Proteomes" id="UP000754883"/>
    </source>
</evidence>
<accession>A0A9N9V186</accession>
<proteinExistence type="predicted"/>
<comment type="caution">
    <text evidence="2">The sequence shown here is derived from an EMBL/GenBank/DDBJ whole genome shotgun (WGS) entry which is preliminary data.</text>
</comment>
<dbReference type="EMBL" id="CABFNO020001568">
    <property type="protein sequence ID" value="CAH0005416.1"/>
    <property type="molecule type" value="Genomic_DNA"/>
</dbReference>
<feature type="region of interest" description="Disordered" evidence="1">
    <location>
        <begin position="14"/>
        <end position="43"/>
    </location>
</feature>
<gene>
    <name evidence="2" type="ORF">CBYS24578_00006014</name>
</gene>
<organism evidence="2 3">
    <name type="scientific">Clonostachys byssicola</name>
    <dbReference type="NCBI Taxonomy" id="160290"/>
    <lineage>
        <taxon>Eukaryota</taxon>
        <taxon>Fungi</taxon>
        <taxon>Dikarya</taxon>
        <taxon>Ascomycota</taxon>
        <taxon>Pezizomycotina</taxon>
        <taxon>Sordariomycetes</taxon>
        <taxon>Hypocreomycetidae</taxon>
        <taxon>Hypocreales</taxon>
        <taxon>Bionectriaceae</taxon>
        <taxon>Clonostachys</taxon>
    </lineage>
</organism>
<evidence type="ECO:0000256" key="1">
    <source>
        <dbReference type="SAM" id="MobiDB-lite"/>
    </source>
</evidence>
<reference evidence="2 3" key="2">
    <citation type="submission" date="2021-10" db="EMBL/GenBank/DDBJ databases">
        <authorList>
            <person name="Piombo E."/>
        </authorList>
    </citation>
    <scope>NUCLEOTIDE SEQUENCE [LARGE SCALE GENOMIC DNA]</scope>
</reference>
<reference evidence="3" key="1">
    <citation type="submission" date="2019-06" db="EMBL/GenBank/DDBJ databases">
        <authorList>
            <person name="Broberg M."/>
        </authorList>
    </citation>
    <scope>NUCLEOTIDE SEQUENCE [LARGE SCALE GENOMIC DNA]</scope>
</reference>
<feature type="compositionally biased region" description="Basic residues" evidence="1">
    <location>
        <begin position="14"/>
        <end position="23"/>
    </location>
</feature>
<protein>
    <submittedName>
        <fullName evidence="2">Uncharacterized protein</fullName>
    </submittedName>
</protein>
<name>A0A9N9V186_9HYPO</name>
<dbReference type="AlphaFoldDB" id="A0A9N9V186"/>